<protein>
    <recommendedName>
        <fullName evidence="1">Carboxymuconolactone decarboxylase-like domain-containing protein</fullName>
    </recommendedName>
</protein>
<sequence>MKTVRSYGERGTGALYASWESYQGFSRLMPDAAASPNTPCFDATNTLDESLIALLDLRASQVNGCLLCVQHHLCRARKAGVPAAKTENIGAWRCAGVFSPCEKAVLFWAEHLAARVRQSVPDAVWPSLQGYFSNIQIAALFMYWGCSELWSGGGVLRSCTVNLTASVGRALGSPIQAER</sequence>
<proteinExistence type="predicted"/>
<dbReference type="InterPro" id="IPR029032">
    <property type="entry name" value="AhpD-like"/>
</dbReference>
<gene>
    <name evidence="2" type="ORF">GCM10011400_65310</name>
</gene>
<comment type="caution">
    <text evidence="2">The sequence shown here is derived from an EMBL/GenBank/DDBJ whole genome shotgun (WGS) entry which is preliminary data.</text>
</comment>
<evidence type="ECO:0000313" key="2">
    <source>
        <dbReference type="EMBL" id="GGC68378.1"/>
    </source>
</evidence>
<name>A0ABQ1NEM7_9BURK</name>
<feature type="domain" description="Carboxymuconolactone decarboxylase-like" evidence="1">
    <location>
        <begin position="43"/>
        <end position="110"/>
    </location>
</feature>
<dbReference type="Proteomes" id="UP000602004">
    <property type="component" value="Unassembled WGS sequence"/>
</dbReference>
<evidence type="ECO:0000259" key="1">
    <source>
        <dbReference type="Pfam" id="PF02627"/>
    </source>
</evidence>
<dbReference type="Pfam" id="PF02627">
    <property type="entry name" value="CMD"/>
    <property type="match status" value="1"/>
</dbReference>
<dbReference type="SUPFAM" id="SSF69118">
    <property type="entry name" value="AhpD-like"/>
    <property type="match status" value="1"/>
</dbReference>
<keyword evidence="3" id="KW-1185">Reference proteome</keyword>
<dbReference type="EMBL" id="BMHL01000018">
    <property type="protein sequence ID" value="GGC68378.1"/>
    <property type="molecule type" value="Genomic_DNA"/>
</dbReference>
<organism evidence="2 3">
    <name type="scientific">Paraburkholderia caffeinilytica</name>
    <dbReference type="NCBI Taxonomy" id="1761016"/>
    <lineage>
        <taxon>Bacteria</taxon>
        <taxon>Pseudomonadati</taxon>
        <taxon>Pseudomonadota</taxon>
        <taxon>Betaproteobacteria</taxon>
        <taxon>Burkholderiales</taxon>
        <taxon>Burkholderiaceae</taxon>
        <taxon>Paraburkholderia</taxon>
    </lineage>
</organism>
<reference evidence="3" key="1">
    <citation type="journal article" date="2019" name="Int. J. Syst. Evol. Microbiol.">
        <title>The Global Catalogue of Microorganisms (GCM) 10K type strain sequencing project: providing services to taxonomists for standard genome sequencing and annotation.</title>
        <authorList>
            <consortium name="The Broad Institute Genomics Platform"/>
            <consortium name="The Broad Institute Genome Sequencing Center for Infectious Disease"/>
            <person name="Wu L."/>
            <person name="Ma J."/>
        </authorList>
    </citation>
    <scope>NUCLEOTIDE SEQUENCE [LARGE SCALE GENOMIC DNA]</scope>
    <source>
        <strain evidence="3">CGMCC 1.15103</strain>
    </source>
</reference>
<dbReference type="InterPro" id="IPR003779">
    <property type="entry name" value="CMD-like"/>
</dbReference>
<dbReference type="RefSeq" id="WP_162831314.1">
    <property type="nucleotide sequence ID" value="NZ_BMHL01000018.1"/>
</dbReference>
<dbReference type="PANTHER" id="PTHR34846">
    <property type="entry name" value="4-CARBOXYMUCONOLACTONE DECARBOXYLASE FAMILY PROTEIN (AFU_ORTHOLOGUE AFUA_6G11590)"/>
    <property type="match status" value="1"/>
</dbReference>
<dbReference type="PANTHER" id="PTHR34846:SF7">
    <property type="entry name" value="BLL7811 PROTEIN"/>
    <property type="match status" value="1"/>
</dbReference>
<evidence type="ECO:0000313" key="3">
    <source>
        <dbReference type="Proteomes" id="UP000602004"/>
    </source>
</evidence>
<dbReference type="Gene3D" id="1.20.1290.10">
    <property type="entry name" value="AhpD-like"/>
    <property type="match status" value="1"/>
</dbReference>
<accession>A0ABQ1NEM7</accession>